<proteinExistence type="predicted"/>
<evidence type="ECO:0000256" key="3">
    <source>
        <dbReference type="ARBA" id="ARBA00022679"/>
    </source>
</evidence>
<evidence type="ECO:0000313" key="13">
    <source>
        <dbReference type="Proteomes" id="UP000050795"/>
    </source>
</evidence>
<keyword evidence="7" id="KW-0862">Zinc</keyword>
<sequence>MHPRQLYPSHHRHTNDDPVVFNRSRLQWYDSNTRGQLSPEPPTRLQPSGLIRMSELEKLPVSIYRVKRHEPTNSDQAHAANSFISSPNTSTCIPVINRNQSSTSLSPGSAYLQPESKSATLFDIQPIQSSPSRGRPECEICLNEYQNYDRLRHLPCGHAFHMNCIDVWLRESTTCPKCRAGVRTGLNRLRLADLRLRDQRISVTSAAAAPVRAIRPRLGASISGAQEQIRTTNSRRVSTTTSATTTTTTRTTTTASSAATSTSRRVVTARITVGIGSSDTSTSRISRLSTRPTSSSSCSATTTTSTSIPTSRTISATTGTVTVSSTGHRTNSVASRRLQGGVLNSNSGQSGTAMLTSAVAQSTNSRRNQNELRSNPHNAQANITCSNGVSEIRTTNSRRVSTTTSATTTTTTRTTTTASSAATSTSRRVVTARITVGIGSSDTSTSRISRLSTRPTSSSSCSATTTTSTSIPTSRTISATTGTVTVSSTGHRTNSVASRRLQGGVLNSNSGQSGTAMLTSAVAQSTNSRRNQNELRSNPHNAQANITCSNGVSESMMARQKAVEAAIQREAEFRRRQENEANGSSD</sequence>
<feature type="compositionally biased region" description="Low complexity" evidence="11">
    <location>
        <begin position="230"/>
        <end position="263"/>
    </location>
</feature>
<evidence type="ECO:0000256" key="9">
    <source>
        <dbReference type="ARBA" id="ARBA00023136"/>
    </source>
</evidence>
<dbReference type="InterPro" id="IPR044600">
    <property type="entry name" value="ATL1/ATL16-like"/>
</dbReference>
<dbReference type="GO" id="GO:0008270">
    <property type="term" value="F:zinc ion binding"/>
    <property type="evidence" value="ECO:0007669"/>
    <property type="project" value="UniProtKB-KW"/>
</dbReference>
<feature type="compositionally biased region" description="Polar residues" evidence="11">
    <location>
        <begin position="342"/>
        <end position="389"/>
    </location>
</feature>
<keyword evidence="8" id="KW-1133">Transmembrane helix</keyword>
<dbReference type="SUPFAM" id="SSF57850">
    <property type="entry name" value="RING/U-box"/>
    <property type="match status" value="1"/>
</dbReference>
<dbReference type="PANTHER" id="PTHR46913:SF1">
    <property type="entry name" value="RING-H2 FINGER PROTEIN ATL16"/>
    <property type="match status" value="1"/>
</dbReference>
<dbReference type="PROSITE" id="PS50089">
    <property type="entry name" value="ZF_RING_2"/>
    <property type="match status" value="1"/>
</dbReference>
<evidence type="ECO:0000313" key="14">
    <source>
        <dbReference type="WBParaSite" id="TREG1_71100.1"/>
    </source>
</evidence>
<feature type="compositionally biased region" description="Low complexity" evidence="11">
    <location>
        <begin position="393"/>
        <end position="422"/>
    </location>
</feature>
<dbReference type="GO" id="GO:0016020">
    <property type="term" value="C:membrane"/>
    <property type="evidence" value="ECO:0007669"/>
    <property type="project" value="UniProtKB-SubCell"/>
</dbReference>
<evidence type="ECO:0000256" key="6">
    <source>
        <dbReference type="ARBA" id="ARBA00022771"/>
    </source>
</evidence>
<feature type="region of interest" description="Disordered" evidence="11">
    <location>
        <begin position="277"/>
        <end position="422"/>
    </location>
</feature>
<feature type="region of interest" description="Disordered" evidence="11">
    <location>
        <begin position="521"/>
        <end position="545"/>
    </location>
</feature>
<evidence type="ECO:0000259" key="12">
    <source>
        <dbReference type="PROSITE" id="PS50089"/>
    </source>
</evidence>
<dbReference type="Proteomes" id="UP000050795">
    <property type="component" value="Unassembled WGS sequence"/>
</dbReference>
<accession>A0AA85KB72</accession>
<dbReference type="Pfam" id="PF13639">
    <property type="entry name" value="zf-RING_2"/>
    <property type="match status" value="1"/>
</dbReference>
<dbReference type="SMART" id="SM00184">
    <property type="entry name" value="RING"/>
    <property type="match status" value="1"/>
</dbReference>
<protein>
    <recommendedName>
        <fullName evidence="12">RING-type domain-containing protein</fullName>
    </recommendedName>
</protein>
<keyword evidence="13" id="KW-1185">Reference proteome</keyword>
<comment type="pathway">
    <text evidence="2">Protein modification; protein ubiquitination.</text>
</comment>
<keyword evidence="9" id="KW-0472">Membrane</keyword>
<evidence type="ECO:0000256" key="10">
    <source>
        <dbReference type="PROSITE-ProRule" id="PRU00175"/>
    </source>
</evidence>
<evidence type="ECO:0000256" key="8">
    <source>
        <dbReference type="ARBA" id="ARBA00022989"/>
    </source>
</evidence>
<dbReference type="WBParaSite" id="TREG1_71100.1">
    <property type="protein sequence ID" value="TREG1_71100.1"/>
    <property type="gene ID" value="TREG1_71100"/>
</dbReference>
<organism evidence="13 14">
    <name type="scientific">Trichobilharzia regenti</name>
    <name type="common">Nasal bird schistosome</name>
    <dbReference type="NCBI Taxonomy" id="157069"/>
    <lineage>
        <taxon>Eukaryota</taxon>
        <taxon>Metazoa</taxon>
        <taxon>Spiralia</taxon>
        <taxon>Lophotrochozoa</taxon>
        <taxon>Platyhelminthes</taxon>
        <taxon>Trematoda</taxon>
        <taxon>Digenea</taxon>
        <taxon>Strigeidida</taxon>
        <taxon>Schistosomatoidea</taxon>
        <taxon>Schistosomatidae</taxon>
        <taxon>Trichobilharzia</taxon>
    </lineage>
</organism>
<dbReference type="GO" id="GO:0016740">
    <property type="term" value="F:transferase activity"/>
    <property type="evidence" value="ECO:0007669"/>
    <property type="project" value="UniProtKB-KW"/>
</dbReference>
<name>A0AA85KB72_TRIRE</name>
<keyword evidence="5" id="KW-0479">Metal-binding</keyword>
<reference evidence="13" key="1">
    <citation type="submission" date="2022-06" db="EMBL/GenBank/DDBJ databases">
        <authorList>
            <person name="Berger JAMES D."/>
            <person name="Berger JAMES D."/>
        </authorList>
    </citation>
    <scope>NUCLEOTIDE SEQUENCE [LARGE SCALE GENOMIC DNA]</scope>
</reference>
<evidence type="ECO:0000256" key="5">
    <source>
        <dbReference type="ARBA" id="ARBA00022723"/>
    </source>
</evidence>
<dbReference type="GO" id="GO:0016567">
    <property type="term" value="P:protein ubiquitination"/>
    <property type="evidence" value="ECO:0007669"/>
    <property type="project" value="InterPro"/>
</dbReference>
<keyword evidence="6 10" id="KW-0863">Zinc-finger</keyword>
<evidence type="ECO:0000256" key="2">
    <source>
        <dbReference type="ARBA" id="ARBA00004906"/>
    </source>
</evidence>
<evidence type="ECO:0000256" key="7">
    <source>
        <dbReference type="ARBA" id="ARBA00022833"/>
    </source>
</evidence>
<evidence type="ECO:0000256" key="1">
    <source>
        <dbReference type="ARBA" id="ARBA00004167"/>
    </source>
</evidence>
<feature type="region of interest" description="Disordered" evidence="11">
    <location>
        <begin position="31"/>
        <end position="50"/>
    </location>
</feature>
<evidence type="ECO:0000256" key="11">
    <source>
        <dbReference type="SAM" id="MobiDB-lite"/>
    </source>
</evidence>
<feature type="region of interest" description="Disordered" evidence="11">
    <location>
        <begin position="440"/>
        <end position="474"/>
    </location>
</feature>
<feature type="compositionally biased region" description="Low complexity" evidence="11">
    <location>
        <begin position="277"/>
        <end position="330"/>
    </location>
</feature>
<dbReference type="Gene3D" id="3.30.40.10">
    <property type="entry name" value="Zinc/RING finger domain, C3HC4 (zinc finger)"/>
    <property type="match status" value="1"/>
</dbReference>
<keyword evidence="4" id="KW-0812">Transmembrane</keyword>
<dbReference type="AlphaFoldDB" id="A0AA85KB72"/>
<dbReference type="PANTHER" id="PTHR46913">
    <property type="entry name" value="RING-H2 FINGER PROTEIN ATL16"/>
    <property type="match status" value="1"/>
</dbReference>
<feature type="domain" description="RING-type" evidence="12">
    <location>
        <begin position="138"/>
        <end position="179"/>
    </location>
</feature>
<keyword evidence="3" id="KW-0808">Transferase</keyword>
<comment type="subcellular location">
    <subcellularLocation>
        <location evidence="1">Membrane</location>
        <topology evidence="1">Single-pass membrane protein</topology>
    </subcellularLocation>
</comment>
<dbReference type="InterPro" id="IPR013083">
    <property type="entry name" value="Znf_RING/FYVE/PHD"/>
</dbReference>
<feature type="region of interest" description="Disordered" evidence="11">
    <location>
        <begin position="224"/>
        <end position="263"/>
    </location>
</feature>
<evidence type="ECO:0000256" key="4">
    <source>
        <dbReference type="ARBA" id="ARBA00022692"/>
    </source>
</evidence>
<reference evidence="14" key="2">
    <citation type="submission" date="2023-11" db="UniProtKB">
        <authorList>
            <consortium name="WormBaseParasite"/>
        </authorList>
    </citation>
    <scope>IDENTIFICATION</scope>
</reference>
<dbReference type="CDD" id="cd16473">
    <property type="entry name" value="RING-H2_RNF103"/>
    <property type="match status" value="1"/>
</dbReference>
<dbReference type="InterPro" id="IPR001841">
    <property type="entry name" value="Znf_RING"/>
</dbReference>